<organism evidence="2 3">
    <name type="scientific">Caldanaerobius fijiensis DSM 17918</name>
    <dbReference type="NCBI Taxonomy" id="1121256"/>
    <lineage>
        <taxon>Bacteria</taxon>
        <taxon>Bacillati</taxon>
        <taxon>Bacillota</taxon>
        <taxon>Clostridia</taxon>
        <taxon>Thermoanaerobacterales</taxon>
        <taxon>Thermoanaerobacteraceae</taxon>
        <taxon>Caldanaerobius</taxon>
    </lineage>
</organism>
<reference evidence="2 3" key="1">
    <citation type="submission" date="2016-11" db="EMBL/GenBank/DDBJ databases">
        <authorList>
            <person name="Jaros S."/>
            <person name="Januszkiewicz K."/>
            <person name="Wedrychowicz H."/>
        </authorList>
    </citation>
    <scope>NUCLEOTIDE SEQUENCE [LARGE SCALE GENOMIC DNA]</scope>
    <source>
        <strain evidence="2 3">DSM 17918</strain>
    </source>
</reference>
<dbReference type="EMBL" id="FQVH01000006">
    <property type="protein sequence ID" value="SHE84678.1"/>
    <property type="molecule type" value="Genomic_DNA"/>
</dbReference>
<dbReference type="Pfam" id="PF21778">
    <property type="entry name" value="DUF6873"/>
    <property type="match status" value="1"/>
</dbReference>
<dbReference type="OrthoDB" id="1753686at2"/>
<dbReference type="AlphaFoldDB" id="A0A1M4WTZ6"/>
<dbReference type="Proteomes" id="UP000184088">
    <property type="component" value="Unassembled WGS sequence"/>
</dbReference>
<keyword evidence="3" id="KW-1185">Reference proteome</keyword>
<sequence>MAYISNPNLPQGKVKLAVIDGRAKNIGMALEKMGIDVIYTVRHPILYNAVSYHPDMILHHLGGEDIVVAPDVDKNFLWQLEGYGFNIIKGETPLYRNYPGDIAYNVARIGDVAFHNIRYTDKVLLNELKKRGVKLIDIKQGYAKCSICIVNEKAIITQDVGIANKAREHGIEALLVPPGNIKLHELNYGFIGGATGLISKSELAVAGNIQFYKYKDEILDYLDNNGISVVNLVCDEITDIGSIIPLMEWP</sequence>
<dbReference type="InterPro" id="IPR049238">
    <property type="entry name" value="DUF6873"/>
</dbReference>
<protein>
    <recommendedName>
        <fullName evidence="1">DUF6873 domain-containing protein</fullName>
    </recommendedName>
</protein>
<evidence type="ECO:0000313" key="2">
    <source>
        <dbReference type="EMBL" id="SHE84678.1"/>
    </source>
</evidence>
<accession>A0A1M4WTZ6</accession>
<name>A0A1M4WTZ6_9THEO</name>
<dbReference type="STRING" id="1121256.SAMN02746089_00905"/>
<evidence type="ECO:0000259" key="1">
    <source>
        <dbReference type="Pfam" id="PF21778"/>
    </source>
</evidence>
<dbReference type="RefSeq" id="WP_073342103.1">
    <property type="nucleotide sequence ID" value="NZ_FQVH01000006.1"/>
</dbReference>
<proteinExistence type="predicted"/>
<evidence type="ECO:0000313" key="3">
    <source>
        <dbReference type="Proteomes" id="UP000184088"/>
    </source>
</evidence>
<gene>
    <name evidence="2" type="ORF">SAMN02746089_00905</name>
</gene>
<feature type="domain" description="DUF6873" evidence="1">
    <location>
        <begin position="18"/>
        <end position="244"/>
    </location>
</feature>